<dbReference type="Gene3D" id="3.40.50.1110">
    <property type="entry name" value="SGNH hydrolase"/>
    <property type="match status" value="1"/>
</dbReference>
<feature type="domain" description="SGNH hydrolase-type esterase" evidence="1">
    <location>
        <begin position="617"/>
        <end position="763"/>
    </location>
</feature>
<dbReference type="Pfam" id="PF13472">
    <property type="entry name" value="Lipase_GDSL_2"/>
    <property type="match status" value="1"/>
</dbReference>
<sequence length="781" mass="83636">MNQHLPTRVTQLPIAETVEDLEVFGLKDDRAHRLRKGGFQAYVNDETARRVEAGVAPFLDLLAQKPNADALADVATSGSYVDLTNRPALGTAASQNVEDFPSHADLGSLAAAVSIGTKNFDTLALANAAIGDIAEGGGVNILADGSNNGFYVKESGALVKKSNASLTGMASDISTHTASIARLDLAVQGAAPNVFANGNLAADGAPPVWFDSLLSTNQTFASTIVTTTNPVLAALGITRALDVPANAETVGLTGNQLCADVRLRGGRIYASVLLESVTGGWDLGSSGEPRVTLRYSDGTFANVVLSAYESLGSNVRRYYGTLALSSGKTAYRVEVGAVFGRPRADAFRATGFWASHFFTTAPTITDTAYPNWSQAAYRYPSALDARVSVLERPTTLARLRYALYDDFRSVNICLFGDSKVWGLGASGLSPSSPRTAHLDDPRNTIDAAVSPTWANLFLRYLALTYCSGAVTAGDPGVGFARKWAIGDVCYDNERFKVRDRRTGSPRPKNVFAFASGPLLLRVLDLPPVSGATDDALYFEFTGDTFKIRLATISTDPAATYTVEIDGTVVGVYNAYSSPSAWGAEQMISTAFGRHRVRVWNNSALQGLRLEAILHHRRIQVRNQGIIGTQSQQWLPTDMTYNLYPGIMDEDEFVFGQIGTNDRATTTSPLRINAGQRTRDSLKTIGAHLAGRGKHLILMTPTRATTDWPDAPNMSFDTQELAMAIRQAAGDLGVSCIDNFAMSTFDPAGGYLSDGLHDNDNGHRGTFRNIVTSLGLVGMPLL</sequence>
<gene>
    <name evidence="2" type="ORF">GCM10007923_04250</name>
</gene>
<reference evidence="3" key="1">
    <citation type="journal article" date="2019" name="Int. J. Syst. Evol. Microbiol.">
        <title>The Global Catalogue of Microorganisms (GCM) 10K type strain sequencing project: providing services to taxonomists for standard genome sequencing and annotation.</title>
        <authorList>
            <consortium name="The Broad Institute Genomics Platform"/>
            <consortium name="The Broad Institute Genome Sequencing Center for Infectious Disease"/>
            <person name="Wu L."/>
            <person name="Ma J."/>
        </authorList>
    </citation>
    <scope>NUCLEOTIDE SEQUENCE [LARGE SCALE GENOMIC DNA]</scope>
    <source>
        <strain evidence="3">NBRC 102122</strain>
    </source>
</reference>
<dbReference type="InterPro" id="IPR013830">
    <property type="entry name" value="SGNH_hydro"/>
</dbReference>
<dbReference type="RefSeq" id="WP_244769578.1">
    <property type="nucleotide sequence ID" value="NZ_BSOP01000004.1"/>
</dbReference>
<proteinExistence type="predicted"/>
<organism evidence="2 3">
    <name type="scientific">Shinella yambaruensis</name>
    <dbReference type="NCBI Taxonomy" id="415996"/>
    <lineage>
        <taxon>Bacteria</taxon>
        <taxon>Pseudomonadati</taxon>
        <taxon>Pseudomonadota</taxon>
        <taxon>Alphaproteobacteria</taxon>
        <taxon>Hyphomicrobiales</taxon>
        <taxon>Rhizobiaceae</taxon>
        <taxon>Shinella</taxon>
    </lineage>
</organism>
<protein>
    <recommendedName>
        <fullName evidence="1">SGNH hydrolase-type esterase domain-containing protein</fullName>
    </recommendedName>
</protein>
<comment type="caution">
    <text evidence="2">The sequence shown here is derived from an EMBL/GenBank/DDBJ whole genome shotgun (WGS) entry which is preliminary data.</text>
</comment>
<evidence type="ECO:0000259" key="1">
    <source>
        <dbReference type="Pfam" id="PF13472"/>
    </source>
</evidence>
<evidence type="ECO:0000313" key="2">
    <source>
        <dbReference type="EMBL" id="GLR49220.1"/>
    </source>
</evidence>
<dbReference type="Proteomes" id="UP001156702">
    <property type="component" value="Unassembled WGS sequence"/>
</dbReference>
<evidence type="ECO:0000313" key="3">
    <source>
        <dbReference type="Proteomes" id="UP001156702"/>
    </source>
</evidence>
<keyword evidence="3" id="KW-1185">Reference proteome</keyword>
<name>A0ABQ5ZC76_9HYPH</name>
<dbReference type="SUPFAM" id="SSF52266">
    <property type="entry name" value="SGNH hydrolase"/>
    <property type="match status" value="1"/>
</dbReference>
<dbReference type="InterPro" id="IPR036514">
    <property type="entry name" value="SGNH_hydro_sf"/>
</dbReference>
<dbReference type="EMBL" id="BSOP01000004">
    <property type="protein sequence ID" value="GLR49220.1"/>
    <property type="molecule type" value="Genomic_DNA"/>
</dbReference>
<accession>A0ABQ5ZC76</accession>